<evidence type="ECO:0000313" key="6">
    <source>
        <dbReference type="Proteomes" id="UP001604277"/>
    </source>
</evidence>
<dbReference type="EMBL" id="JBFOLJ010000015">
    <property type="protein sequence ID" value="KAL2472858.1"/>
    <property type="molecule type" value="Genomic_DNA"/>
</dbReference>
<organism evidence="5 6">
    <name type="scientific">Forsythia ovata</name>
    <dbReference type="NCBI Taxonomy" id="205694"/>
    <lineage>
        <taxon>Eukaryota</taxon>
        <taxon>Viridiplantae</taxon>
        <taxon>Streptophyta</taxon>
        <taxon>Embryophyta</taxon>
        <taxon>Tracheophyta</taxon>
        <taxon>Spermatophyta</taxon>
        <taxon>Magnoliopsida</taxon>
        <taxon>eudicotyledons</taxon>
        <taxon>Gunneridae</taxon>
        <taxon>Pentapetalae</taxon>
        <taxon>asterids</taxon>
        <taxon>lamiids</taxon>
        <taxon>Lamiales</taxon>
        <taxon>Oleaceae</taxon>
        <taxon>Forsythieae</taxon>
        <taxon>Forsythia</taxon>
    </lineage>
</organism>
<feature type="domain" description="Cyclin C-terminal" evidence="4">
    <location>
        <begin position="137"/>
        <end position="253"/>
    </location>
</feature>
<dbReference type="AlphaFoldDB" id="A0ABD1Q9H7"/>
<evidence type="ECO:0000313" key="5">
    <source>
        <dbReference type="EMBL" id="KAL2472858.1"/>
    </source>
</evidence>
<evidence type="ECO:0000256" key="1">
    <source>
        <dbReference type="ARBA" id="ARBA00022618"/>
    </source>
</evidence>
<accession>A0ABD1Q9H7</accession>
<comment type="caution">
    <text evidence="5">The sequence shown here is derived from an EMBL/GenBank/DDBJ whole genome shotgun (WGS) entry which is preliminary data.</text>
</comment>
<dbReference type="GO" id="GO:0051301">
    <property type="term" value="P:cell division"/>
    <property type="evidence" value="ECO:0007669"/>
    <property type="project" value="UniProtKB-KW"/>
</dbReference>
<dbReference type="Proteomes" id="UP001604277">
    <property type="component" value="Unassembled WGS sequence"/>
</dbReference>
<dbReference type="InterPro" id="IPR006671">
    <property type="entry name" value="Cyclin_N"/>
</dbReference>
<reference evidence="6" key="1">
    <citation type="submission" date="2024-07" db="EMBL/GenBank/DDBJ databases">
        <title>Two chromosome-level genome assemblies of Korean endemic species Abeliophyllum distichum and Forsythia ovata (Oleaceae).</title>
        <authorList>
            <person name="Jang H."/>
        </authorList>
    </citation>
    <scope>NUCLEOTIDE SEQUENCE [LARGE SCALE GENOMIC DNA]</scope>
</reference>
<protein>
    <submittedName>
        <fullName evidence="5">Cyclin-D6-1</fullName>
    </submittedName>
</protein>
<keyword evidence="3" id="KW-0131">Cell cycle</keyword>
<dbReference type="Pfam" id="PF00134">
    <property type="entry name" value="Cyclin_N"/>
    <property type="match status" value="1"/>
</dbReference>
<dbReference type="InterPro" id="IPR039361">
    <property type="entry name" value="Cyclin"/>
</dbReference>
<evidence type="ECO:0000256" key="3">
    <source>
        <dbReference type="ARBA" id="ARBA00023306"/>
    </source>
</evidence>
<dbReference type="Gene3D" id="1.10.472.10">
    <property type="entry name" value="Cyclin-like"/>
    <property type="match status" value="2"/>
</dbReference>
<keyword evidence="1" id="KW-0132">Cell division</keyword>
<dbReference type="Pfam" id="PF02984">
    <property type="entry name" value="Cyclin_C"/>
    <property type="match status" value="1"/>
</dbReference>
<gene>
    <name evidence="5" type="ORF">Fot_48594</name>
</gene>
<dbReference type="InterPro" id="IPR004367">
    <property type="entry name" value="Cyclin_C-dom"/>
</dbReference>
<dbReference type="PANTHER" id="PTHR10177">
    <property type="entry name" value="CYCLINS"/>
    <property type="match status" value="1"/>
</dbReference>
<keyword evidence="2" id="KW-0195">Cyclin</keyword>
<keyword evidence="6" id="KW-1185">Reference proteome</keyword>
<evidence type="ECO:0000259" key="4">
    <source>
        <dbReference type="SMART" id="SM01332"/>
    </source>
</evidence>
<evidence type="ECO:0000256" key="2">
    <source>
        <dbReference type="ARBA" id="ARBA00023127"/>
    </source>
</evidence>
<dbReference type="InterPro" id="IPR036915">
    <property type="entry name" value="Cyclin-like_sf"/>
</dbReference>
<dbReference type="SUPFAM" id="SSF47954">
    <property type="entry name" value="Cyclin-like"/>
    <property type="match status" value="2"/>
</dbReference>
<dbReference type="CDD" id="cd20544">
    <property type="entry name" value="CYCLIN_AtCycD-like_rpt2"/>
    <property type="match status" value="1"/>
</dbReference>
<sequence length="292" mass="33416">MRIPRANSSMSKRNSCRLQSTLKHFYSMHFVELLPSSSKRQNSECDNFDAFIPYLAMNYIDRFVSTRDIPTVIPRPASKNTYLFLTCCLTIASKMRNDSFKLSEFLKNRRHLQFETKDVFQMELSICAGLQWKMRSVTSICFADYFINLLPESPTIVLRFVHHLIVISQGDIELTKYSPSLVAASAVLVASTRLLPAKYDEFKRLILSSERICTNCFEEVSKCIETIEPLCWDSSEAASSSSAESPGVKLDRDEQMNFKLNWAALTRGEYERDDGSSRKRASQCFLSLIVNN</sequence>
<name>A0ABD1Q9H7_9LAMI</name>
<proteinExistence type="predicted"/>
<dbReference type="SMART" id="SM01332">
    <property type="entry name" value="Cyclin_C"/>
    <property type="match status" value="1"/>
</dbReference>